<evidence type="ECO:0000256" key="5">
    <source>
        <dbReference type="ARBA" id="ARBA00023163"/>
    </source>
</evidence>
<dbReference type="HAMAP" id="MF_00073">
    <property type="entry name" value="NusB"/>
    <property type="match status" value="1"/>
</dbReference>
<dbReference type="GO" id="GO:0006353">
    <property type="term" value="P:DNA-templated transcription termination"/>
    <property type="evidence" value="ECO:0007669"/>
    <property type="project" value="UniProtKB-UniRule"/>
</dbReference>
<dbReference type="Pfam" id="PF01029">
    <property type="entry name" value="NusB"/>
    <property type="match status" value="1"/>
</dbReference>
<dbReference type="GO" id="GO:0003723">
    <property type="term" value="F:RNA binding"/>
    <property type="evidence" value="ECO:0007669"/>
    <property type="project" value="UniProtKB-UniRule"/>
</dbReference>
<dbReference type="SUPFAM" id="SSF48013">
    <property type="entry name" value="NusB-like"/>
    <property type="match status" value="1"/>
</dbReference>
<dbReference type="OrthoDB" id="9811381at2"/>
<keyword evidence="2 6" id="KW-0889">Transcription antitermination</keyword>
<dbReference type="AlphaFoldDB" id="A0A0S4LGG2"/>
<dbReference type="EMBL" id="CZQA01000008">
    <property type="protein sequence ID" value="CUS35656.1"/>
    <property type="molecule type" value="Genomic_DNA"/>
</dbReference>
<dbReference type="STRING" id="1742972.COMA1_20389"/>
<keyword evidence="5 6" id="KW-0804">Transcription</keyword>
<keyword evidence="4 6" id="KW-0805">Transcription regulation</keyword>
<dbReference type="GO" id="GO:0005829">
    <property type="term" value="C:cytosol"/>
    <property type="evidence" value="ECO:0007669"/>
    <property type="project" value="TreeGrafter"/>
</dbReference>
<reference evidence="8 9" key="1">
    <citation type="submission" date="2015-10" db="EMBL/GenBank/DDBJ databases">
        <authorList>
            <person name="Gilbert D.G."/>
        </authorList>
    </citation>
    <scope>NUCLEOTIDE SEQUENCE [LARGE SCALE GENOMIC DNA]</scope>
    <source>
        <strain evidence="8">COMA1</strain>
    </source>
</reference>
<dbReference type="PANTHER" id="PTHR11078:SF3">
    <property type="entry name" value="ANTITERMINATION NUSB DOMAIN-CONTAINING PROTEIN"/>
    <property type="match status" value="1"/>
</dbReference>
<evidence type="ECO:0000256" key="6">
    <source>
        <dbReference type="HAMAP-Rule" id="MF_00073"/>
    </source>
</evidence>
<evidence type="ECO:0000259" key="7">
    <source>
        <dbReference type="Pfam" id="PF01029"/>
    </source>
</evidence>
<evidence type="ECO:0000313" key="8">
    <source>
        <dbReference type="EMBL" id="CUS35656.1"/>
    </source>
</evidence>
<organism evidence="8 9">
    <name type="scientific">Candidatus Nitrospira nitrosa</name>
    <dbReference type="NCBI Taxonomy" id="1742972"/>
    <lineage>
        <taxon>Bacteria</taxon>
        <taxon>Pseudomonadati</taxon>
        <taxon>Nitrospirota</taxon>
        <taxon>Nitrospiria</taxon>
        <taxon>Nitrospirales</taxon>
        <taxon>Nitrospiraceae</taxon>
        <taxon>Nitrospira</taxon>
    </lineage>
</organism>
<gene>
    <name evidence="6 8" type="primary">nusB</name>
    <name evidence="8" type="ORF">COMA1_20389</name>
</gene>
<accession>A0A0S4LGG2</accession>
<keyword evidence="9" id="KW-1185">Reference proteome</keyword>
<dbReference type="Proteomes" id="UP000199032">
    <property type="component" value="Unassembled WGS sequence"/>
</dbReference>
<proteinExistence type="inferred from homology"/>
<keyword evidence="3 6" id="KW-0694">RNA-binding</keyword>
<name>A0A0S4LGG2_9BACT</name>
<dbReference type="CDD" id="cd00619">
    <property type="entry name" value="Terminator_NusB"/>
    <property type="match status" value="1"/>
</dbReference>
<dbReference type="InterPro" id="IPR035926">
    <property type="entry name" value="NusB-like_sf"/>
</dbReference>
<sequence length="153" mass="17530">MSGRHQARERALQILFQHDIHGKGELRLDEFWREYSASDEARAFAERLVRGVLEHRKELDATIAKYATNWTVQRMPVVDRNILRAGLYELLWVDEVPAKVTMDEAIELAKSFGDDAASKFVNAVLDKALATESRLAAKRADPNRPIWRRVDGD</sequence>
<evidence type="ECO:0000256" key="1">
    <source>
        <dbReference type="ARBA" id="ARBA00005952"/>
    </source>
</evidence>
<comment type="similarity">
    <text evidence="1 6">Belongs to the NusB family.</text>
</comment>
<dbReference type="NCBIfam" id="TIGR01951">
    <property type="entry name" value="nusB"/>
    <property type="match status" value="1"/>
</dbReference>
<dbReference type="Gene3D" id="1.10.940.10">
    <property type="entry name" value="NusB-like"/>
    <property type="match status" value="1"/>
</dbReference>
<dbReference type="InterPro" id="IPR006027">
    <property type="entry name" value="NusB_RsmB_TIM44"/>
</dbReference>
<protein>
    <recommendedName>
        <fullName evidence="6">Transcription antitermination protein NusB</fullName>
    </recommendedName>
    <alternativeName>
        <fullName evidence="6">Antitermination factor NusB</fullName>
    </alternativeName>
</protein>
<evidence type="ECO:0000256" key="2">
    <source>
        <dbReference type="ARBA" id="ARBA00022814"/>
    </source>
</evidence>
<evidence type="ECO:0000256" key="4">
    <source>
        <dbReference type="ARBA" id="ARBA00023015"/>
    </source>
</evidence>
<comment type="function">
    <text evidence="6">Involved in transcription antitermination. Required for transcription of ribosomal RNA (rRNA) genes. Binds specifically to the boxA antiterminator sequence of the ribosomal RNA (rrn) operons.</text>
</comment>
<feature type="domain" description="NusB/RsmB/TIM44" evidence="7">
    <location>
        <begin position="5"/>
        <end position="128"/>
    </location>
</feature>
<dbReference type="RefSeq" id="WP_090748073.1">
    <property type="nucleotide sequence ID" value="NZ_CZQA01000008.1"/>
</dbReference>
<dbReference type="GO" id="GO:0031564">
    <property type="term" value="P:transcription antitermination"/>
    <property type="evidence" value="ECO:0007669"/>
    <property type="project" value="UniProtKB-KW"/>
</dbReference>
<evidence type="ECO:0000256" key="3">
    <source>
        <dbReference type="ARBA" id="ARBA00022884"/>
    </source>
</evidence>
<evidence type="ECO:0000313" key="9">
    <source>
        <dbReference type="Proteomes" id="UP000199032"/>
    </source>
</evidence>
<dbReference type="InterPro" id="IPR011605">
    <property type="entry name" value="NusB_fam"/>
</dbReference>
<dbReference type="PANTHER" id="PTHR11078">
    <property type="entry name" value="N UTILIZATION SUBSTANCE PROTEIN B-RELATED"/>
    <property type="match status" value="1"/>
</dbReference>